<keyword evidence="1" id="KW-0472">Membrane</keyword>
<dbReference type="EMBL" id="ML978957">
    <property type="protein sequence ID" value="KAF1933504.1"/>
    <property type="molecule type" value="Genomic_DNA"/>
</dbReference>
<reference evidence="2" key="1">
    <citation type="journal article" date="2020" name="Stud. Mycol.">
        <title>101 Dothideomycetes genomes: a test case for predicting lifestyles and emergence of pathogens.</title>
        <authorList>
            <person name="Haridas S."/>
            <person name="Albert R."/>
            <person name="Binder M."/>
            <person name="Bloem J."/>
            <person name="Labutti K."/>
            <person name="Salamov A."/>
            <person name="Andreopoulos B."/>
            <person name="Baker S."/>
            <person name="Barry K."/>
            <person name="Bills G."/>
            <person name="Bluhm B."/>
            <person name="Cannon C."/>
            <person name="Castanera R."/>
            <person name="Culley D."/>
            <person name="Daum C."/>
            <person name="Ezra D."/>
            <person name="Gonzalez J."/>
            <person name="Henrissat B."/>
            <person name="Kuo A."/>
            <person name="Liang C."/>
            <person name="Lipzen A."/>
            <person name="Lutzoni F."/>
            <person name="Magnuson J."/>
            <person name="Mondo S."/>
            <person name="Nolan M."/>
            <person name="Ohm R."/>
            <person name="Pangilinan J."/>
            <person name="Park H.-J."/>
            <person name="Ramirez L."/>
            <person name="Alfaro M."/>
            <person name="Sun H."/>
            <person name="Tritt A."/>
            <person name="Yoshinaga Y."/>
            <person name="Zwiers L.-H."/>
            <person name="Turgeon B."/>
            <person name="Goodwin S."/>
            <person name="Spatafora J."/>
            <person name="Crous P."/>
            <person name="Grigoriev I."/>
        </authorList>
    </citation>
    <scope>NUCLEOTIDE SEQUENCE</scope>
    <source>
        <strain evidence="2">CBS 183.55</strain>
    </source>
</reference>
<accession>A0A6A5S268</accession>
<dbReference type="AlphaFoldDB" id="A0A6A5S268"/>
<dbReference type="GeneID" id="54345735"/>
<protein>
    <submittedName>
        <fullName evidence="2">Uncharacterized protein</fullName>
    </submittedName>
</protein>
<feature type="transmembrane region" description="Helical" evidence="1">
    <location>
        <begin position="56"/>
        <end position="78"/>
    </location>
</feature>
<proteinExistence type="predicted"/>
<feature type="transmembrane region" description="Helical" evidence="1">
    <location>
        <begin position="93"/>
        <end position="111"/>
    </location>
</feature>
<organism evidence="2 3">
    <name type="scientific">Didymella exigua CBS 183.55</name>
    <dbReference type="NCBI Taxonomy" id="1150837"/>
    <lineage>
        <taxon>Eukaryota</taxon>
        <taxon>Fungi</taxon>
        <taxon>Dikarya</taxon>
        <taxon>Ascomycota</taxon>
        <taxon>Pezizomycotina</taxon>
        <taxon>Dothideomycetes</taxon>
        <taxon>Pleosporomycetidae</taxon>
        <taxon>Pleosporales</taxon>
        <taxon>Pleosporineae</taxon>
        <taxon>Didymellaceae</taxon>
        <taxon>Didymella</taxon>
    </lineage>
</organism>
<evidence type="ECO:0000313" key="2">
    <source>
        <dbReference type="EMBL" id="KAF1933504.1"/>
    </source>
</evidence>
<evidence type="ECO:0000256" key="1">
    <source>
        <dbReference type="SAM" id="Phobius"/>
    </source>
</evidence>
<keyword evidence="3" id="KW-1185">Reference proteome</keyword>
<name>A0A6A5S268_9PLEO</name>
<keyword evidence="1" id="KW-1133">Transmembrane helix</keyword>
<keyword evidence="1" id="KW-0812">Transmembrane</keyword>
<dbReference type="Proteomes" id="UP000800082">
    <property type="component" value="Unassembled WGS sequence"/>
</dbReference>
<dbReference type="RefSeq" id="XP_033453752.1">
    <property type="nucleotide sequence ID" value="XM_033588088.1"/>
</dbReference>
<evidence type="ECO:0000313" key="3">
    <source>
        <dbReference type="Proteomes" id="UP000800082"/>
    </source>
</evidence>
<gene>
    <name evidence="2" type="ORF">M421DRAFT_198936</name>
</gene>
<sequence>MQEPAEAALKYCLIILLKRAFCSVCGSGHWPSLGFSLSSLPPSAVCMVIRVVISRAWVLAALQTTMPAVLSSIAGQLVQRNAAPRASESANEAVSELLLAGIIVLTVLLLVRVSEWGTPVALPVECKRRSACSLVPSPPSCSRKRVITNPTFRRFQDL</sequence>